<dbReference type="EMBL" id="RBNJ01010327">
    <property type="protein sequence ID" value="RUS26493.1"/>
    <property type="molecule type" value="Genomic_DNA"/>
</dbReference>
<sequence length="109" mass="12120">MKLNKKRPEALSWTSDIKILLGSFKGYWESPLSAFILHSASTNRTNISKYKACLQEIATQDGPTTRTHENAVRALEQMQVAGSGMGPESQIRLAGKRHLSAVYLEGNRM</sequence>
<dbReference type="AlphaFoldDB" id="A0A433Q9N4"/>
<reference evidence="1 2" key="1">
    <citation type="journal article" date="2018" name="New Phytol.">
        <title>Phylogenomics of Endogonaceae and evolution of mycorrhizas within Mucoromycota.</title>
        <authorList>
            <person name="Chang Y."/>
            <person name="Desiro A."/>
            <person name="Na H."/>
            <person name="Sandor L."/>
            <person name="Lipzen A."/>
            <person name="Clum A."/>
            <person name="Barry K."/>
            <person name="Grigoriev I.V."/>
            <person name="Martin F.M."/>
            <person name="Stajich J.E."/>
            <person name="Smith M.E."/>
            <person name="Bonito G."/>
            <person name="Spatafora J.W."/>
        </authorList>
    </citation>
    <scope>NUCLEOTIDE SEQUENCE [LARGE SCALE GENOMIC DNA]</scope>
    <source>
        <strain evidence="1 2">AD002</strain>
    </source>
</reference>
<keyword evidence="2" id="KW-1185">Reference proteome</keyword>
<evidence type="ECO:0000313" key="2">
    <source>
        <dbReference type="Proteomes" id="UP000274822"/>
    </source>
</evidence>
<name>A0A433Q9N4_9FUNG</name>
<comment type="caution">
    <text evidence="1">The sequence shown here is derived from an EMBL/GenBank/DDBJ whole genome shotgun (WGS) entry which is preliminary data.</text>
</comment>
<gene>
    <name evidence="1" type="ORF">BC938DRAFT_470693</name>
</gene>
<protein>
    <submittedName>
        <fullName evidence="1">Uncharacterized protein</fullName>
    </submittedName>
</protein>
<evidence type="ECO:0000313" key="1">
    <source>
        <dbReference type="EMBL" id="RUS26493.1"/>
    </source>
</evidence>
<accession>A0A433Q9N4</accession>
<proteinExistence type="predicted"/>
<organism evidence="1 2">
    <name type="scientific">Jimgerdemannia flammicorona</name>
    <dbReference type="NCBI Taxonomy" id="994334"/>
    <lineage>
        <taxon>Eukaryota</taxon>
        <taxon>Fungi</taxon>
        <taxon>Fungi incertae sedis</taxon>
        <taxon>Mucoromycota</taxon>
        <taxon>Mucoromycotina</taxon>
        <taxon>Endogonomycetes</taxon>
        <taxon>Endogonales</taxon>
        <taxon>Endogonaceae</taxon>
        <taxon>Jimgerdemannia</taxon>
    </lineage>
</organism>
<dbReference type="Proteomes" id="UP000274822">
    <property type="component" value="Unassembled WGS sequence"/>
</dbReference>